<evidence type="ECO:0000313" key="11">
    <source>
        <dbReference type="EMBL" id="EXJ82602.1"/>
    </source>
</evidence>
<keyword evidence="6" id="KW-1015">Disulfide bond</keyword>
<reference evidence="11 12" key="1">
    <citation type="submission" date="2013-03" db="EMBL/GenBank/DDBJ databases">
        <title>The Genome Sequence of Capronia epimyces CBS 606.96.</title>
        <authorList>
            <consortium name="The Broad Institute Genomics Platform"/>
            <person name="Cuomo C."/>
            <person name="de Hoog S."/>
            <person name="Gorbushina A."/>
            <person name="Walker B."/>
            <person name="Young S.K."/>
            <person name="Zeng Q."/>
            <person name="Gargeya S."/>
            <person name="Fitzgerald M."/>
            <person name="Haas B."/>
            <person name="Abouelleil A."/>
            <person name="Allen A.W."/>
            <person name="Alvarado L."/>
            <person name="Arachchi H.M."/>
            <person name="Berlin A.M."/>
            <person name="Chapman S.B."/>
            <person name="Gainer-Dewar J."/>
            <person name="Goldberg J."/>
            <person name="Griggs A."/>
            <person name="Gujja S."/>
            <person name="Hansen M."/>
            <person name="Howarth C."/>
            <person name="Imamovic A."/>
            <person name="Ireland A."/>
            <person name="Larimer J."/>
            <person name="McCowan C."/>
            <person name="Murphy C."/>
            <person name="Pearson M."/>
            <person name="Poon T.W."/>
            <person name="Priest M."/>
            <person name="Roberts A."/>
            <person name="Saif S."/>
            <person name="Shea T."/>
            <person name="Sisk P."/>
            <person name="Sykes S."/>
            <person name="Wortman J."/>
            <person name="Nusbaum C."/>
            <person name="Birren B."/>
        </authorList>
    </citation>
    <scope>NUCLEOTIDE SEQUENCE [LARGE SCALE GENOMIC DNA]</scope>
    <source>
        <strain evidence="11 12">CBS 606.96</strain>
    </source>
</reference>
<dbReference type="eggNOG" id="KOG2541">
    <property type="taxonomic scope" value="Eukaryota"/>
</dbReference>
<keyword evidence="4 10" id="KW-0732">Signal</keyword>
<evidence type="ECO:0000256" key="8">
    <source>
        <dbReference type="ARBA" id="ARBA00031934"/>
    </source>
</evidence>
<dbReference type="OrthoDB" id="10263094at2759"/>
<dbReference type="PRINTS" id="PR00414">
    <property type="entry name" value="PPTHIESTRASE"/>
</dbReference>
<evidence type="ECO:0000256" key="2">
    <source>
        <dbReference type="ARBA" id="ARBA00012423"/>
    </source>
</evidence>
<dbReference type="Gene3D" id="3.40.50.1820">
    <property type="entry name" value="alpha/beta hydrolase"/>
    <property type="match status" value="1"/>
</dbReference>
<evidence type="ECO:0000256" key="6">
    <source>
        <dbReference type="ARBA" id="ARBA00023157"/>
    </source>
</evidence>
<comment type="caution">
    <text evidence="11">The sequence shown here is derived from an EMBL/GenBank/DDBJ whole genome shotgun (WGS) entry which is preliminary data.</text>
</comment>
<dbReference type="EC" id="3.1.2.22" evidence="2"/>
<evidence type="ECO:0000313" key="12">
    <source>
        <dbReference type="Proteomes" id="UP000019478"/>
    </source>
</evidence>
<comment type="similarity">
    <text evidence="1">Belongs to the palmitoyl-protein thioesterase family.</text>
</comment>
<dbReference type="RefSeq" id="XP_007734725.1">
    <property type="nucleotide sequence ID" value="XM_007736535.1"/>
</dbReference>
<dbReference type="PANTHER" id="PTHR11247:SF8">
    <property type="entry name" value="PALMITOYL-PROTEIN THIOESTERASE 1"/>
    <property type="match status" value="1"/>
</dbReference>
<accession>W9XPX4</accession>
<evidence type="ECO:0000256" key="7">
    <source>
        <dbReference type="ARBA" id="ARBA00023180"/>
    </source>
</evidence>
<proteinExistence type="inferred from homology"/>
<dbReference type="HOGENOM" id="CLU_050129_0_1_1"/>
<keyword evidence="12" id="KW-1185">Reference proteome</keyword>
<dbReference type="AlphaFoldDB" id="W9XPX4"/>
<feature type="compositionally biased region" description="Polar residues" evidence="9">
    <location>
        <begin position="31"/>
        <end position="48"/>
    </location>
</feature>
<dbReference type="FunFam" id="3.40.50.1820:FF:000107">
    <property type="entry name" value="Palmitoyl-protein thioesterase 1"/>
    <property type="match status" value="1"/>
</dbReference>
<evidence type="ECO:0000256" key="10">
    <source>
        <dbReference type="SAM" id="SignalP"/>
    </source>
</evidence>
<gene>
    <name evidence="11" type="ORF">A1O3_06415</name>
</gene>
<dbReference type="GeneID" id="19170525"/>
<evidence type="ECO:0000256" key="3">
    <source>
        <dbReference type="ARBA" id="ARBA00014212"/>
    </source>
</evidence>
<keyword evidence="7" id="KW-0325">Glycoprotein</keyword>
<protein>
    <recommendedName>
        <fullName evidence="3">Palmitoyl-protein thioesterase 1</fullName>
        <ecNumber evidence="2">3.1.2.22</ecNumber>
    </recommendedName>
    <alternativeName>
        <fullName evidence="8">Palmitoyl-protein hydrolase 1</fullName>
    </alternativeName>
</protein>
<feature type="chain" id="PRO_5004932080" description="Palmitoyl-protein thioesterase 1" evidence="10">
    <location>
        <begin position="19"/>
        <end position="431"/>
    </location>
</feature>
<evidence type="ECO:0000256" key="9">
    <source>
        <dbReference type="SAM" id="MobiDB-lite"/>
    </source>
</evidence>
<name>W9XPX4_9EURO</name>
<evidence type="ECO:0000256" key="4">
    <source>
        <dbReference type="ARBA" id="ARBA00022729"/>
    </source>
</evidence>
<dbReference type="GO" id="GO:0008474">
    <property type="term" value="F:palmitoyl-(protein) hydrolase activity"/>
    <property type="evidence" value="ECO:0007669"/>
    <property type="project" value="UniProtKB-EC"/>
</dbReference>
<evidence type="ECO:0000256" key="1">
    <source>
        <dbReference type="ARBA" id="ARBA00010758"/>
    </source>
</evidence>
<dbReference type="STRING" id="1182542.W9XPX4"/>
<keyword evidence="5" id="KW-0378">Hydrolase</keyword>
<dbReference type="Pfam" id="PF02089">
    <property type="entry name" value="Palm_thioest"/>
    <property type="match status" value="1"/>
</dbReference>
<dbReference type="Proteomes" id="UP000019478">
    <property type="component" value="Unassembled WGS sequence"/>
</dbReference>
<dbReference type="PANTHER" id="PTHR11247">
    <property type="entry name" value="PALMITOYL-PROTEIN THIOESTERASE/DOLICHYLDIPHOSPHATASE 1"/>
    <property type="match status" value="1"/>
</dbReference>
<dbReference type="InterPro" id="IPR029058">
    <property type="entry name" value="AB_hydrolase_fold"/>
</dbReference>
<dbReference type="SUPFAM" id="SSF53474">
    <property type="entry name" value="alpha/beta-Hydrolases"/>
    <property type="match status" value="1"/>
</dbReference>
<evidence type="ECO:0000256" key="5">
    <source>
        <dbReference type="ARBA" id="ARBA00022801"/>
    </source>
</evidence>
<dbReference type="InterPro" id="IPR002472">
    <property type="entry name" value="Palm_thioest"/>
</dbReference>
<feature type="region of interest" description="Disordered" evidence="9">
    <location>
        <begin position="31"/>
        <end position="52"/>
    </location>
</feature>
<sequence length="431" mass="47781">MRLQQLSVLLSLPATILSIVIFPEAEVFSSLPQPQDPLESSSYLSPKTATRPKQIGHVDCHRARLSPKFEVSASHFDPTEAVEEARLSADYVSVTDMVEEAVDGQRVKITRLSPEHVSPAEPADDDTYDQPLPVVIWHGLGDSADAAGLKELAELIAHVHPGTYTYIISVAGTGGSADRQASFFGNVTQQIETVCHLLAQDNILRTAPAIDAIGFSQGGQFLRGYVQRCGSWAPKVRSLLTFGSQHNGIVEFQKCASSADWICQGANALLKSSTVWSDFIQSRLVPAQYYRDLNDFDKYLEHSNFLADINNERKDKNATYAKNLAELDKFVMLVFRDDKTVIPRDSGWFDEVNTTSNAVTKLRDRPIYKEDWIGLRELDEKGALEFLTLPGEHMQLVDKDLTKLFATYFGPAGKTFGKPSQGGSEPWNLEL</sequence>
<dbReference type="EMBL" id="AMGY01000005">
    <property type="protein sequence ID" value="EXJ82602.1"/>
    <property type="molecule type" value="Genomic_DNA"/>
</dbReference>
<organism evidence="11 12">
    <name type="scientific">Capronia epimyces CBS 606.96</name>
    <dbReference type="NCBI Taxonomy" id="1182542"/>
    <lineage>
        <taxon>Eukaryota</taxon>
        <taxon>Fungi</taxon>
        <taxon>Dikarya</taxon>
        <taxon>Ascomycota</taxon>
        <taxon>Pezizomycotina</taxon>
        <taxon>Eurotiomycetes</taxon>
        <taxon>Chaetothyriomycetidae</taxon>
        <taxon>Chaetothyriales</taxon>
        <taxon>Herpotrichiellaceae</taxon>
        <taxon>Capronia</taxon>
    </lineage>
</organism>
<feature type="signal peptide" evidence="10">
    <location>
        <begin position="1"/>
        <end position="18"/>
    </location>
</feature>